<keyword evidence="1" id="KW-1133">Transmembrane helix</keyword>
<feature type="transmembrane region" description="Helical" evidence="1">
    <location>
        <begin position="75"/>
        <end position="93"/>
    </location>
</feature>
<evidence type="ECO:0000256" key="1">
    <source>
        <dbReference type="SAM" id="Phobius"/>
    </source>
</evidence>
<dbReference type="EMBL" id="CM016553">
    <property type="protein sequence ID" value="TKW36237.1"/>
    <property type="molecule type" value="Genomic_DNA"/>
</dbReference>
<protein>
    <submittedName>
        <fullName evidence="2">Uncharacterized protein</fullName>
    </submittedName>
</protein>
<dbReference type="Gramene" id="TKW36236">
    <property type="protein sequence ID" value="TKW36236"/>
    <property type="gene ID" value="SEVIR_2G427250v2"/>
</dbReference>
<organism evidence="2 3">
    <name type="scientific">Setaria viridis</name>
    <name type="common">Green bristlegrass</name>
    <name type="synonym">Setaria italica subsp. viridis</name>
    <dbReference type="NCBI Taxonomy" id="4556"/>
    <lineage>
        <taxon>Eukaryota</taxon>
        <taxon>Viridiplantae</taxon>
        <taxon>Streptophyta</taxon>
        <taxon>Embryophyta</taxon>
        <taxon>Tracheophyta</taxon>
        <taxon>Spermatophyta</taxon>
        <taxon>Magnoliopsida</taxon>
        <taxon>Liliopsida</taxon>
        <taxon>Poales</taxon>
        <taxon>Poaceae</taxon>
        <taxon>PACMAD clade</taxon>
        <taxon>Panicoideae</taxon>
        <taxon>Panicodae</taxon>
        <taxon>Paniceae</taxon>
        <taxon>Cenchrinae</taxon>
        <taxon>Setaria</taxon>
    </lineage>
</organism>
<name>A0A4U6WEF3_SETVI</name>
<dbReference type="Proteomes" id="UP000298652">
    <property type="component" value="Chromosome 2"/>
</dbReference>
<evidence type="ECO:0000313" key="3">
    <source>
        <dbReference type="Proteomes" id="UP000298652"/>
    </source>
</evidence>
<evidence type="ECO:0000313" key="2">
    <source>
        <dbReference type="EMBL" id="TKW36237.1"/>
    </source>
</evidence>
<reference evidence="2 3" key="1">
    <citation type="submission" date="2019-03" db="EMBL/GenBank/DDBJ databases">
        <title>WGS assembly of Setaria viridis.</title>
        <authorList>
            <person name="Huang P."/>
            <person name="Jenkins J."/>
            <person name="Grimwood J."/>
            <person name="Barry K."/>
            <person name="Healey A."/>
            <person name="Mamidi S."/>
            <person name="Sreedasyam A."/>
            <person name="Shu S."/>
            <person name="Feldman M."/>
            <person name="Wu J."/>
            <person name="Yu Y."/>
            <person name="Chen C."/>
            <person name="Johnson J."/>
            <person name="Rokhsar D."/>
            <person name="Baxter I."/>
            <person name="Schmutz J."/>
            <person name="Brutnell T."/>
            <person name="Kellogg E."/>
        </authorList>
    </citation>
    <scope>NUCLEOTIDE SEQUENCE [LARGE SCALE GENOMIC DNA]</scope>
    <source>
        <strain evidence="3">cv. A10</strain>
    </source>
</reference>
<keyword evidence="3" id="KW-1185">Reference proteome</keyword>
<feature type="transmembrane region" description="Helical" evidence="1">
    <location>
        <begin position="48"/>
        <end position="69"/>
    </location>
</feature>
<proteinExistence type="predicted"/>
<sequence>MHLKAICKQFDVMIQIYCLNLLSQMSLDMKKNVQSLLSKIRRHALGRFAGANLAPLLPLGSLFFFHAIQRTCNPFYLYINGISTEALSLACSFKRKLWMAKKNSSGLYTIY</sequence>
<accession>A0A4U6WEF3</accession>
<dbReference type="AlphaFoldDB" id="A0A4U6WEF3"/>
<keyword evidence="1" id="KW-0472">Membrane</keyword>
<keyword evidence="1" id="KW-0812">Transmembrane</keyword>
<dbReference type="EMBL" id="CM016553">
    <property type="protein sequence ID" value="TKW36236.1"/>
    <property type="molecule type" value="Genomic_DNA"/>
</dbReference>
<gene>
    <name evidence="2" type="ORF">SEVIR_2G427250v2</name>
</gene>
<dbReference type="Gramene" id="TKW36237">
    <property type="protein sequence ID" value="TKW36237"/>
    <property type="gene ID" value="SEVIR_2G427250v2"/>
</dbReference>